<feature type="chain" id="PRO_5002027392" evidence="1">
    <location>
        <begin position="18"/>
        <end position="189"/>
    </location>
</feature>
<reference evidence="2" key="1">
    <citation type="journal article" date="2014" name="Genome Biol. Evol.">
        <title>The secreted proteins of Achlya hypogyna and Thraustotheca clavata identify the ancestral oomycete secretome and reveal gene acquisitions by horizontal gene transfer.</title>
        <authorList>
            <person name="Misner I."/>
            <person name="Blouin N."/>
            <person name="Leonard G."/>
            <person name="Richards T.A."/>
            <person name="Lane C.E."/>
        </authorList>
    </citation>
    <scope>NUCLEOTIDE SEQUENCE</scope>
    <source>
        <strain evidence="2">ATCC 48635</strain>
    </source>
</reference>
<dbReference type="PANTHER" id="PTHR31737:SF2">
    <property type="entry name" value="PROTEIN TOS1"/>
    <property type="match status" value="1"/>
</dbReference>
<dbReference type="AlphaFoldDB" id="A0A0A7CN86"/>
<dbReference type="InterPro" id="IPR037176">
    <property type="entry name" value="Osmotin/thaumatin-like_sf"/>
</dbReference>
<keyword evidence="1" id="KW-0732">Signal</keyword>
<name>A0A0A7CN86_ACHHY</name>
<evidence type="ECO:0000256" key="1">
    <source>
        <dbReference type="SAM" id="SignalP"/>
    </source>
</evidence>
<dbReference type="EMBL" id="KM038550">
    <property type="protein sequence ID" value="AIG56011.1"/>
    <property type="molecule type" value="Genomic_DNA"/>
</dbReference>
<dbReference type="SUPFAM" id="SSF49870">
    <property type="entry name" value="Osmotin, thaumatin-like protein"/>
    <property type="match status" value="1"/>
</dbReference>
<sequence length="189" mass="20593">MQLSLLTTALLATAASAVEFRFTNRCHYTINLRGPGGAFLCDIAPGQTKGNNCGANVSPGSHSLFKHTASDQANLLEYSVTGSTVWYDMSNVRPGSDHCTSFDDCARHTGNKSGFNVPVDVIPTRHNNGRNCRKLHDVAPNSPDAFLFPGDNLKNHDCPIDEVFDVVYCPGGRLLRRLRIPPSDRLAHV</sequence>
<organism evidence="2">
    <name type="scientific">Achlya hypogyna</name>
    <name type="common">Oomycete</name>
    <name type="synonym">Protoachlya hypogyna</name>
    <dbReference type="NCBI Taxonomy" id="1202772"/>
    <lineage>
        <taxon>Eukaryota</taxon>
        <taxon>Sar</taxon>
        <taxon>Stramenopiles</taxon>
        <taxon>Oomycota</taxon>
        <taxon>Saprolegniomycetes</taxon>
        <taxon>Saprolegniales</taxon>
        <taxon>Achlyaceae</taxon>
        <taxon>Achlya</taxon>
    </lineage>
</organism>
<dbReference type="PANTHER" id="PTHR31737">
    <property type="entry name" value="PROTEIN TOS1"/>
    <property type="match status" value="1"/>
</dbReference>
<accession>A0A0A7CN86</accession>
<protein>
    <submittedName>
        <fullName evidence="2">Secreted protein</fullName>
    </submittedName>
</protein>
<feature type="signal peptide" evidence="1">
    <location>
        <begin position="1"/>
        <end position="17"/>
    </location>
</feature>
<proteinExistence type="predicted"/>
<evidence type="ECO:0000313" key="2">
    <source>
        <dbReference type="EMBL" id="AIG56011.1"/>
    </source>
</evidence>